<dbReference type="InterPro" id="IPR013249">
    <property type="entry name" value="RNA_pol_sigma70_r4_t2"/>
</dbReference>
<comment type="similarity">
    <text evidence="1">Belongs to the sigma-70 factor family. ECF subfamily.</text>
</comment>
<dbReference type="Gene3D" id="1.10.10.10">
    <property type="entry name" value="Winged helix-like DNA-binding domain superfamily/Winged helix DNA-binding domain"/>
    <property type="match status" value="1"/>
</dbReference>
<protein>
    <submittedName>
        <fullName evidence="7">RNA polymerase sigma-70 factor</fullName>
    </submittedName>
</protein>
<comment type="caution">
    <text evidence="7">The sequence shown here is derived from an EMBL/GenBank/DDBJ whole genome shotgun (WGS) entry which is preliminary data.</text>
</comment>
<dbReference type="PANTHER" id="PTHR43133">
    <property type="entry name" value="RNA POLYMERASE ECF-TYPE SIGMA FACTO"/>
    <property type="match status" value="1"/>
</dbReference>
<dbReference type="SUPFAM" id="SSF88659">
    <property type="entry name" value="Sigma3 and sigma4 domains of RNA polymerase sigma factors"/>
    <property type="match status" value="1"/>
</dbReference>
<proteinExistence type="inferred from homology"/>
<evidence type="ECO:0000259" key="5">
    <source>
        <dbReference type="Pfam" id="PF04542"/>
    </source>
</evidence>
<evidence type="ECO:0000313" key="7">
    <source>
        <dbReference type="EMBL" id="GEP94589.1"/>
    </source>
</evidence>
<dbReference type="GO" id="GO:0016987">
    <property type="term" value="F:sigma factor activity"/>
    <property type="evidence" value="ECO:0007669"/>
    <property type="project" value="UniProtKB-KW"/>
</dbReference>
<dbReference type="GO" id="GO:0006352">
    <property type="term" value="P:DNA-templated transcription initiation"/>
    <property type="evidence" value="ECO:0007669"/>
    <property type="project" value="InterPro"/>
</dbReference>
<dbReference type="InterPro" id="IPR036388">
    <property type="entry name" value="WH-like_DNA-bd_sf"/>
</dbReference>
<feature type="domain" description="RNA polymerase sigma factor 70 region 4 type 2" evidence="6">
    <location>
        <begin position="111"/>
        <end position="161"/>
    </location>
</feature>
<dbReference type="GO" id="GO:0003677">
    <property type="term" value="F:DNA binding"/>
    <property type="evidence" value="ECO:0007669"/>
    <property type="project" value="InterPro"/>
</dbReference>
<feature type="domain" description="RNA polymerase sigma-70 region 2" evidence="5">
    <location>
        <begin position="13"/>
        <end position="78"/>
    </location>
</feature>
<keyword evidence="4" id="KW-0804">Transcription</keyword>
<dbReference type="Pfam" id="PF08281">
    <property type="entry name" value="Sigma70_r4_2"/>
    <property type="match status" value="1"/>
</dbReference>
<reference evidence="7 8" key="1">
    <citation type="submission" date="2019-07" db="EMBL/GenBank/DDBJ databases">
        <title>Whole genome shotgun sequence of Chitinophaga cymbidii NBRC 109752.</title>
        <authorList>
            <person name="Hosoyama A."/>
            <person name="Uohara A."/>
            <person name="Ohji S."/>
            <person name="Ichikawa N."/>
        </authorList>
    </citation>
    <scope>NUCLEOTIDE SEQUENCE [LARGE SCALE GENOMIC DNA]</scope>
    <source>
        <strain evidence="7 8">NBRC 109752</strain>
    </source>
</reference>
<accession>A0A512RFV2</accession>
<keyword evidence="8" id="KW-1185">Reference proteome</keyword>
<evidence type="ECO:0000256" key="4">
    <source>
        <dbReference type="ARBA" id="ARBA00023163"/>
    </source>
</evidence>
<dbReference type="AlphaFoldDB" id="A0A512RFV2"/>
<sequence length="184" mass="21347">MAAGDEAAFRRFFDHYAPSIFTLVERLTRSRPDTEEILQDTFMKIWSMREKLADIGQPGHYCYVIARNMAMDRLRKFAREKTLQNSIREMFPQSHDHSAEAAMISRDYQLRLNEALQQLPPKQQEVYRMSRENGLSHEEISEQTGLSKSRINNILVAVLKHIKSRLGLPSGLTILGAMAHFFHR</sequence>
<dbReference type="Gene3D" id="1.10.1740.10">
    <property type="match status" value="1"/>
</dbReference>
<evidence type="ECO:0000256" key="1">
    <source>
        <dbReference type="ARBA" id="ARBA00010641"/>
    </source>
</evidence>
<dbReference type="NCBIfam" id="TIGR02937">
    <property type="entry name" value="sigma70-ECF"/>
    <property type="match status" value="1"/>
</dbReference>
<evidence type="ECO:0000259" key="6">
    <source>
        <dbReference type="Pfam" id="PF08281"/>
    </source>
</evidence>
<organism evidence="7 8">
    <name type="scientific">Chitinophaga cymbidii</name>
    <dbReference type="NCBI Taxonomy" id="1096750"/>
    <lineage>
        <taxon>Bacteria</taxon>
        <taxon>Pseudomonadati</taxon>
        <taxon>Bacteroidota</taxon>
        <taxon>Chitinophagia</taxon>
        <taxon>Chitinophagales</taxon>
        <taxon>Chitinophagaceae</taxon>
        <taxon>Chitinophaga</taxon>
    </lineage>
</organism>
<evidence type="ECO:0000256" key="3">
    <source>
        <dbReference type="ARBA" id="ARBA00023082"/>
    </source>
</evidence>
<name>A0A512RFV2_9BACT</name>
<dbReference type="InterPro" id="IPR013325">
    <property type="entry name" value="RNA_pol_sigma_r2"/>
</dbReference>
<dbReference type="CDD" id="cd06171">
    <property type="entry name" value="Sigma70_r4"/>
    <property type="match status" value="1"/>
</dbReference>
<evidence type="ECO:0000313" key="8">
    <source>
        <dbReference type="Proteomes" id="UP000321436"/>
    </source>
</evidence>
<dbReference type="InterPro" id="IPR014284">
    <property type="entry name" value="RNA_pol_sigma-70_dom"/>
</dbReference>
<keyword evidence="2" id="KW-0805">Transcription regulation</keyword>
<dbReference type="InterPro" id="IPR007627">
    <property type="entry name" value="RNA_pol_sigma70_r2"/>
</dbReference>
<dbReference type="PANTHER" id="PTHR43133:SF46">
    <property type="entry name" value="RNA POLYMERASE SIGMA-70 FACTOR ECF SUBFAMILY"/>
    <property type="match status" value="1"/>
</dbReference>
<dbReference type="EMBL" id="BKAU01000001">
    <property type="protein sequence ID" value="GEP94589.1"/>
    <property type="molecule type" value="Genomic_DNA"/>
</dbReference>
<dbReference type="InterPro" id="IPR039425">
    <property type="entry name" value="RNA_pol_sigma-70-like"/>
</dbReference>
<dbReference type="SUPFAM" id="SSF88946">
    <property type="entry name" value="Sigma2 domain of RNA polymerase sigma factors"/>
    <property type="match status" value="1"/>
</dbReference>
<dbReference type="InterPro" id="IPR013324">
    <property type="entry name" value="RNA_pol_sigma_r3/r4-like"/>
</dbReference>
<dbReference type="Pfam" id="PF04542">
    <property type="entry name" value="Sigma70_r2"/>
    <property type="match status" value="1"/>
</dbReference>
<dbReference type="Proteomes" id="UP000321436">
    <property type="component" value="Unassembled WGS sequence"/>
</dbReference>
<evidence type="ECO:0000256" key="2">
    <source>
        <dbReference type="ARBA" id="ARBA00023015"/>
    </source>
</evidence>
<gene>
    <name evidence="7" type="ORF">CCY01nite_08490</name>
</gene>
<keyword evidence="3" id="KW-0731">Sigma factor</keyword>